<feature type="region of interest" description="Disordered" evidence="1">
    <location>
        <begin position="1770"/>
        <end position="1931"/>
    </location>
</feature>
<feature type="compositionally biased region" description="Low complexity" evidence="1">
    <location>
        <begin position="1797"/>
        <end position="1813"/>
    </location>
</feature>
<feature type="compositionally biased region" description="Basic residues" evidence="1">
    <location>
        <begin position="1719"/>
        <end position="1728"/>
    </location>
</feature>
<sequence length="1931" mass="217307">MKENTTPADTALHDNGGQKTPKKATKDMTTKPEESKLEKISKEKLPKEKVPEEKTHAETQKKKPEPLSIKMHVPWSVRLDPFVRPDDAKYVEMKRYFTKLVRNPGTTMDQILNQHFTPHEINKFVPTNEGNFAKLQKNNTEDFQYLLNSTFKNEKPTLETKLVMMYFGLPVAPMKMLGIDIANSDDLDDLEEPRPIIRNQLDFLDDWSQRTYGEDPYHVDRSKTRLLMSKPLKPLGLRGGGLDEDEMQDIWSDDDEYSAVCESQANQQLALCRGGDAQPSKVVVYGRQGSMAVDATWGQGGIAPAIVELLSLRSNEHIDICIDLFDGDNCLQFFKGIFLQPWDQYAKSKENTITSFFTDKVLSLSHPACFVRLAADEAPPALEPGLGSGVAKLVLETRNRPAITAYLRTPTTPTVSNTSSQYVVEYQRSLGVFFSNNMEGEKVRHQYLRMRTLPEEKRISGKETDEKVYTCQDITESVVQQIATQAATGNVPSIELKPEDINTNKIPIITPDDQGWVSETQAVTKTQLWETDWICRATQDAWASKLTGASKVTSIEFWVPAEDFHNLDVSPIIVSLTTNGDPTAAGHGAWIDRINAFKAEDPEHYNKGFAVVARPVYNSYRLQAPAWETVKGHSAYHDFKLMEQDLELFKDQISIYLFQNGYDKFEQTHVLRLQPEGGISGHVVRHDTTEDEWKRIQRRIITDRINVEASIAPHEASLGARAEKDTKWDVNPLSYWGPCYDVEVGPDIPMPDALLEERAARQARGQEVQEIHDALGKNFRYQQMGEDHTTASIKATHDMSDEGRQNSHEEINVSAARNGNRKTSDEKGQKIREDMAAASKTRLKNDSDKTRKEEIARLLNRGTHNLRGAIDHVSMRAQAFWDPPSVYANPLKPAMPIHGPPMESVIKTGPSVPEVSLAMRTPTEMARLQREVHMLRGQILDRVRECPYQGCDKYLAYSDALEMDRHLNQDHYILKCFFCCPKTDHRLQYFNEEQIKAHIATEHYEELKQLGQVPVDTGGESLQEGSLALTENCDRDAMVAIETKKKVLFSFCDRCGRDQNLCRQEGDYINHKLKCKMFEFSPDDVRYGERPAYCATCGYKLGCSLGNRQCTRVGCLTYGPNPQEENNFCKECGYGIRHLTEKDRIQHLLGCRPCGGWTWDYCGFCGVQLAHLGDAKKCEHGWWCDARPRPKPVRCPSEMCQSVILTSPEQAIAHFNFEHNVHHSCLWCGKNWSKNRSEEWIDDKKLRHFAQHMHQFAPLFIEVEGDQSPMGDRCPYYEQCGSITTNMKESQYLAHMKQHGVDEDGVRNPDLDVYSRTDHIFYPTGVPNRRFNDPPISMFGFREAEEGDIVEARRPASPNWAQMGPESDSFMPEPHWSCSRCFRPAGKDPEEIARHSDPHLSCKIRRAKGYIGSPRLVPNRSGWINFDEVDIDPAKCRDDFIKKYPAYLYTMFPANPRNVIKVYGDKPNRGEDRDDPNFDEEGVVLDHIQSGSWYLPWPPYEGRVIPMTVPEGFDPRANQLALQRSSQSDKGELKIEHKSPETRPSPVKVQRKRKIQYDSESSLEAVKKPKNVANKRKRPLMLDDTDFLSDVTSIDSDGKPRMKRRKAYVDSDGEWHPSETESDSDSQPDLKIVSTENEISAGEESETDVEDSSKTKKGKRTKKITRRQKPLKVLNDDPDDPGYSREKALRPDPFEFANKVPLELNMPDIDDNDILPSHKMPKSVKHPRLTSTLPNRSTAARRSLAAVKKVPAGTKVSAAKKIPEARRAVAVKKASGTKRTAVAAATRKNKEDFHCEGPANTETTPANTTGTMTSRTIKKVGAKLTPVSKKDEVEAGPIAPETPLAARELSKASAPATAPAPGQASSSAAAAALPNTPGVNPALELKASTGSAPMQKAVAGMAPDTPPTSRRPSVMTSTLDQEPIDATITSA</sequence>
<feature type="region of interest" description="Disordered" evidence="1">
    <location>
        <begin position="1"/>
        <end position="64"/>
    </location>
</feature>
<dbReference type="EMBL" id="MCFJ01000002">
    <property type="protein sequence ID" value="ORY70352.1"/>
    <property type="molecule type" value="Genomic_DNA"/>
</dbReference>
<feature type="region of interest" description="Disordered" evidence="1">
    <location>
        <begin position="1590"/>
        <end position="1692"/>
    </location>
</feature>
<evidence type="ECO:0000256" key="1">
    <source>
        <dbReference type="SAM" id="MobiDB-lite"/>
    </source>
</evidence>
<feature type="compositionally biased region" description="Low complexity" evidence="1">
    <location>
        <begin position="1852"/>
        <end position="1874"/>
    </location>
</feature>
<reference evidence="2 3" key="1">
    <citation type="submission" date="2016-07" db="EMBL/GenBank/DDBJ databases">
        <title>Pervasive Adenine N6-methylation of Active Genes in Fungi.</title>
        <authorList>
            <consortium name="DOE Joint Genome Institute"/>
            <person name="Mondo S.J."/>
            <person name="Dannebaum R.O."/>
            <person name="Kuo R.C."/>
            <person name="Labutti K."/>
            <person name="Haridas S."/>
            <person name="Kuo A."/>
            <person name="Salamov A."/>
            <person name="Ahrendt S.R."/>
            <person name="Lipzen A."/>
            <person name="Sullivan W."/>
            <person name="Andreopoulos W.B."/>
            <person name="Clum A."/>
            <person name="Lindquist E."/>
            <person name="Daum C."/>
            <person name="Ramamoorthy G.K."/>
            <person name="Gryganskyi A."/>
            <person name="Culley D."/>
            <person name="Magnuson J.K."/>
            <person name="James T.Y."/>
            <person name="O'Malley M.A."/>
            <person name="Stajich J.E."/>
            <person name="Spatafora J.W."/>
            <person name="Visel A."/>
            <person name="Grigoriev I.V."/>
        </authorList>
    </citation>
    <scope>NUCLEOTIDE SEQUENCE [LARGE SCALE GENOMIC DNA]</scope>
    <source>
        <strain evidence="2 3">CBS 129021</strain>
    </source>
</reference>
<feature type="compositionally biased region" description="Basic residues" evidence="1">
    <location>
        <begin position="1655"/>
        <end position="1670"/>
    </location>
</feature>
<dbReference type="RefSeq" id="XP_040720302.1">
    <property type="nucleotide sequence ID" value="XM_040863382.1"/>
</dbReference>
<feature type="compositionally biased region" description="Basic and acidic residues" evidence="1">
    <location>
        <begin position="1607"/>
        <end position="1619"/>
    </location>
</feature>
<evidence type="ECO:0000313" key="2">
    <source>
        <dbReference type="EMBL" id="ORY70352.1"/>
    </source>
</evidence>
<comment type="caution">
    <text evidence="2">The sequence shown here is derived from an EMBL/GenBank/DDBJ whole genome shotgun (WGS) entry which is preliminary data.</text>
</comment>
<name>A0A1Y2EFJ9_9PEZI</name>
<dbReference type="Proteomes" id="UP000193689">
    <property type="component" value="Unassembled WGS sequence"/>
</dbReference>
<evidence type="ECO:0000313" key="3">
    <source>
        <dbReference type="Proteomes" id="UP000193689"/>
    </source>
</evidence>
<feature type="compositionally biased region" description="Acidic residues" evidence="1">
    <location>
        <begin position="1641"/>
        <end position="1650"/>
    </location>
</feature>
<proteinExistence type="predicted"/>
<feature type="compositionally biased region" description="Basic and acidic residues" evidence="1">
    <location>
        <begin position="1527"/>
        <end position="1541"/>
    </location>
</feature>
<feature type="compositionally biased region" description="Low complexity" evidence="1">
    <location>
        <begin position="1777"/>
        <end position="1786"/>
    </location>
</feature>
<feature type="compositionally biased region" description="Polar residues" evidence="1">
    <location>
        <begin position="1907"/>
        <end position="1920"/>
    </location>
</feature>
<dbReference type="OrthoDB" id="4850289at2759"/>
<organism evidence="2 3">
    <name type="scientific">Pseudomassariella vexata</name>
    <dbReference type="NCBI Taxonomy" id="1141098"/>
    <lineage>
        <taxon>Eukaryota</taxon>
        <taxon>Fungi</taxon>
        <taxon>Dikarya</taxon>
        <taxon>Ascomycota</taxon>
        <taxon>Pezizomycotina</taxon>
        <taxon>Sordariomycetes</taxon>
        <taxon>Xylariomycetidae</taxon>
        <taxon>Amphisphaeriales</taxon>
        <taxon>Pseudomassariaceae</taxon>
        <taxon>Pseudomassariella</taxon>
    </lineage>
</organism>
<gene>
    <name evidence="2" type="ORF">BCR38DRAFT_481484</name>
</gene>
<dbReference type="STRING" id="1141098.A0A1Y2EFJ9"/>
<feature type="compositionally biased region" description="Polar residues" evidence="1">
    <location>
        <begin position="1729"/>
        <end position="1740"/>
    </location>
</feature>
<feature type="region of interest" description="Disordered" evidence="1">
    <location>
        <begin position="1523"/>
        <end position="1578"/>
    </location>
</feature>
<dbReference type="InParanoid" id="A0A1Y2EFJ9"/>
<protein>
    <submittedName>
        <fullName evidence="2">Uncharacterized protein</fullName>
    </submittedName>
</protein>
<keyword evidence="3" id="KW-1185">Reference proteome</keyword>
<feature type="compositionally biased region" description="Basic and acidic residues" evidence="1">
    <location>
        <begin position="24"/>
        <end position="64"/>
    </location>
</feature>
<feature type="region of interest" description="Disordered" evidence="1">
    <location>
        <begin position="1710"/>
        <end position="1746"/>
    </location>
</feature>
<feature type="compositionally biased region" description="Basic residues" evidence="1">
    <location>
        <begin position="1568"/>
        <end position="1578"/>
    </location>
</feature>
<dbReference type="GeneID" id="63779594"/>
<accession>A0A1Y2EFJ9</accession>
<feature type="compositionally biased region" description="Basic and acidic residues" evidence="1">
    <location>
        <begin position="1682"/>
        <end position="1692"/>
    </location>
</feature>